<evidence type="ECO:0000256" key="2">
    <source>
        <dbReference type="ARBA" id="ARBA00004760"/>
    </source>
</evidence>
<dbReference type="InterPro" id="IPR045022">
    <property type="entry name" value="KDSR-like"/>
</dbReference>
<dbReference type="RefSeq" id="XP_024361490.1">
    <property type="nucleotide sequence ID" value="XM_024505722.2"/>
</dbReference>
<dbReference type="CDD" id="cd08939">
    <property type="entry name" value="KDSR-like_SDR_c"/>
    <property type="match status" value="1"/>
</dbReference>
<keyword evidence="6" id="KW-0256">Endoplasmic reticulum</keyword>
<dbReference type="OrthoDB" id="37659at2759"/>
<proteinExistence type="inferred from homology"/>
<dbReference type="AlphaFoldDB" id="A0A2K1ING5"/>
<dbReference type="InterPro" id="IPR002347">
    <property type="entry name" value="SDR_fam"/>
</dbReference>
<dbReference type="PRINTS" id="PR00081">
    <property type="entry name" value="GDHRDH"/>
</dbReference>
<dbReference type="GO" id="GO:0047560">
    <property type="term" value="F:3-dehydrosphinganine reductase activity"/>
    <property type="evidence" value="ECO:0000318"/>
    <property type="project" value="GO_Central"/>
</dbReference>
<dbReference type="STRING" id="3218.A0A2K1ING5"/>
<keyword evidence="15" id="KW-0812">Transmembrane</keyword>
<dbReference type="PANTHER" id="PTHR43550">
    <property type="entry name" value="3-KETODIHYDROSPHINGOSINE REDUCTASE"/>
    <property type="match status" value="1"/>
</dbReference>
<comment type="pathway">
    <text evidence="2">Lipid metabolism; sphingolipid metabolism.</text>
</comment>
<dbReference type="GO" id="GO:0000166">
    <property type="term" value="F:nucleotide binding"/>
    <property type="evidence" value="ECO:0007669"/>
    <property type="project" value="UniProtKB-KW"/>
</dbReference>
<keyword evidence="15" id="KW-1133">Transmembrane helix</keyword>
<dbReference type="Gramene" id="Pp3c22_14290V3.1">
    <property type="protein sequence ID" value="Pp3c22_14290V3.1"/>
    <property type="gene ID" value="Pp3c22_14290"/>
</dbReference>
<evidence type="ECO:0000256" key="3">
    <source>
        <dbReference type="ARBA" id="ARBA00004991"/>
    </source>
</evidence>
<keyword evidence="18" id="KW-1185">Reference proteome</keyword>
<comment type="similarity">
    <text evidence="4">Belongs to the short-chain dehydrogenases/reductases (SDR) family.</text>
</comment>
<evidence type="ECO:0000256" key="9">
    <source>
        <dbReference type="ARBA" id="ARBA00023002"/>
    </source>
</evidence>
<dbReference type="GeneID" id="112275381"/>
<evidence type="ECO:0000256" key="6">
    <source>
        <dbReference type="ARBA" id="ARBA00022824"/>
    </source>
</evidence>
<evidence type="ECO:0000256" key="8">
    <source>
        <dbReference type="ARBA" id="ARBA00022919"/>
    </source>
</evidence>
<dbReference type="EMBL" id="ABEU02000022">
    <property type="protein sequence ID" value="PNR30823.1"/>
    <property type="molecule type" value="Genomic_DNA"/>
</dbReference>
<evidence type="ECO:0000256" key="13">
    <source>
        <dbReference type="ARBA" id="ARBA00081952"/>
    </source>
</evidence>
<dbReference type="Gene3D" id="3.40.50.720">
    <property type="entry name" value="NAD(P)-binding Rossmann-like Domain"/>
    <property type="match status" value="1"/>
</dbReference>
<keyword evidence="7" id="KW-0521">NADP</keyword>
<keyword evidence="9" id="KW-0560">Oxidoreductase</keyword>
<reference evidence="16 18" key="1">
    <citation type="journal article" date="2008" name="Science">
        <title>The Physcomitrella genome reveals evolutionary insights into the conquest of land by plants.</title>
        <authorList>
            <person name="Rensing S."/>
            <person name="Lang D."/>
            <person name="Zimmer A."/>
            <person name="Terry A."/>
            <person name="Salamov A."/>
            <person name="Shapiro H."/>
            <person name="Nishiyama T."/>
            <person name="Perroud P.-F."/>
            <person name="Lindquist E."/>
            <person name="Kamisugi Y."/>
            <person name="Tanahashi T."/>
            <person name="Sakakibara K."/>
            <person name="Fujita T."/>
            <person name="Oishi K."/>
            <person name="Shin-I T."/>
            <person name="Kuroki Y."/>
            <person name="Toyoda A."/>
            <person name="Suzuki Y."/>
            <person name="Hashimoto A."/>
            <person name="Yamaguchi K."/>
            <person name="Sugano A."/>
            <person name="Kohara Y."/>
            <person name="Fujiyama A."/>
            <person name="Anterola A."/>
            <person name="Aoki S."/>
            <person name="Ashton N."/>
            <person name="Barbazuk W.B."/>
            <person name="Barker E."/>
            <person name="Bennetzen J."/>
            <person name="Bezanilla M."/>
            <person name="Blankenship R."/>
            <person name="Cho S.H."/>
            <person name="Dutcher S."/>
            <person name="Estelle M."/>
            <person name="Fawcett J.A."/>
            <person name="Gundlach H."/>
            <person name="Hanada K."/>
            <person name="Heyl A."/>
            <person name="Hicks K.A."/>
            <person name="Hugh J."/>
            <person name="Lohr M."/>
            <person name="Mayer K."/>
            <person name="Melkozernov A."/>
            <person name="Murata T."/>
            <person name="Nelson D."/>
            <person name="Pils B."/>
            <person name="Prigge M."/>
            <person name="Reiss B."/>
            <person name="Renner T."/>
            <person name="Rombauts S."/>
            <person name="Rushton P."/>
            <person name="Sanderfoot A."/>
            <person name="Schween G."/>
            <person name="Shiu S.-H."/>
            <person name="Stueber K."/>
            <person name="Theodoulou F.L."/>
            <person name="Tu H."/>
            <person name="Van de Peer Y."/>
            <person name="Verrier P.J."/>
            <person name="Waters E."/>
            <person name="Wood A."/>
            <person name="Yang L."/>
            <person name="Cove D."/>
            <person name="Cuming A."/>
            <person name="Hasebe M."/>
            <person name="Lucas S."/>
            <person name="Mishler D.B."/>
            <person name="Reski R."/>
            <person name="Grigoriev I."/>
            <person name="Quatrano R.S."/>
            <person name="Boore J.L."/>
        </authorList>
    </citation>
    <scope>NUCLEOTIDE SEQUENCE [LARGE SCALE GENOMIC DNA]</scope>
    <source>
        <strain evidence="17 18">cv. Gransden 2004</strain>
    </source>
</reference>
<dbReference type="EC" id="1.1.1.102" evidence="11"/>
<dbReference type="Proteomes" id="UP000006727">
    <property type="component" value="Chromosome 22"/>
</dbReference>
<keyword evidence="15" id="KW-0472">Membrane</keyword>
<dbReference type="GO" id="GO:0005789">
    <property type="term" value="C:endoplasmic reticulum membrane"/>
    <property type="evidence" value="ECO:0000318"/>
    <property type="project" value="GO_Central"/>
</dbReference>
<dbReference type="FunFam" id="3.40.50.720:FF:000165">
    <property type="entry name" value="3-ketodihydrosphingosine reductase"/>
    <property type="match status" value="1"/>
</dbReference>
<evidence type="ECO:0000313" key="18">
    <source>
        <dbReference type="Proteomes" id="UP000006727"/>
    </source>
</evidence>
<evidence type="ECO:0000256" key="15">
    <source>
        <dbReference type="SAM" id="Phobius"/>
    </source>
</evidence>
<feature type="transmembrane region" description="Helical" evidence="15">
    <location>
        <begin position="41"/>
        <end position="65"/>
    </location>
</feature>
<dbReference type="Gramene" id="Pp3c22_14290V3.2">
    <property type="protein sequence ID" value="Pp3c22_14290V3.2"/>
    <property type="gene ID" value="Pp3c22_14290"/>
</dbReference>
<organism evidence="16">
    <name type="scientific">Physcomitrium patens</name>
    <name type="common">Spreading-leaved earth moss</name>
    <name type="synonym">Physcomitrella patens</name>
    <dbReference type="NCBI Taxonomy" id="3218"/>
    <lineage>
        <taxon>Eukaryota</taxon>
        <taxon>Viridiplantae</taxon>
        <taxon>Streptophyta</taxon>
        <taxon>Embryophyta</taxon>
        <taxon>Bryophyta</taxon>
        <taxon>Bryophytina</taxon>
        <taxon>Bryopsida</taxon>
        <taxon>Funariidae</taxon>
        <taxon>Funariales</taxon>
        <taxon>Funariaceae</taxon>
        <taxon>Physcomitrium</taxon>
    </lineage>
</organism>
<evidence type="ECO:0000256" key="12">
    <source>
        <dbReference type="ARBA" id="ARBA00050489"/>
    </source>
</evidence>
<dbReference type="GO" id="GO:0006666">
    <property type="term" value="P:3-keto-sphinganine metabolic process"/>
    <property type="evidence" value="ECO:0000318"/>
    <property type="project" value="GO_Central"/>
</dbReference>
<protein>
    <recommendedName>
        <fullName evidence="11">3-dehydrosphinganine reductase</fullName>
        <ecNumber evidence="11">1.1.1.102</ecNumber>
    </recommendedName>
    <alternativeName>
        <fullName evidence="14">3-ketodihydrosphingosine reductase</fullName>
    </alternativeName>
    <alternativeName>
        <fullName evidence="13">3-ketosphinganine reductase</fullName>
    </alternativeName>
</protein>
<dbReference type="PROSITE" id="PS00061">
    <property type="entry name" value="ADH_SHORT"/>
    <property type="match status" value="1"/>
</dbReference>
<comment type="catalytic activity">
    <reaction evidence="12">
        <text>sphinganine + NADP(+) = 3-oxosphinganine + NADPH + H(+)</text>
        <dbReference type="Rhea" id="RHEA:22640"/>
        <dbReference type="ChEBI" id="CHEBI:15378"/>
        <dbReference type="ChEBI" id="CHEBI:57783"/>
        <dbReference type="ChEBI" id="CHEBI:57817"/>
        <dbReference type="ChEBI" id="CHEBI:58299"/>
        <dbReference type="ChEBI" id="CHEBI:58349"/>
        <dbReference type="EC" id="1.1.1.102"/>
    </reaction>
</comment>
<sequence length="380" mass="41071">MCVNAIPGCGTRRRPLLRVGRIGSRTHWKLLLLYPWGEMSWTAWGVPVMVIGVLALAIAALLAYLSWSSLKLVSIPLKGRHVVITGGSSGIGLEVAKLAAAEGARISLVARDLSKLADAKSIVTEYCRQNLQGEEKINTYSADVKSFESTRLAIAAAVGHSGPIEVLLLSHGVSRVLTFDDSTIEDFDHILDTNLKGNIHTIKAALPHIKSSKAVPAAISIFSSQAGLVGVYGYAAYSASKFALRGLAECLQQELVDRNIRLSLVYPPDTMTPGYMEDQKTMPEITRILSQATTPMDPVSVARSALTGLKAGHFHIDCNFEGAALSLVCAGMSPQPSFLRALTEILSMGILRVVALFVQKSWYDTILQAKQKECQPKKTQ</sequence>
<keyword evidence="10" id="KW-0443">Lipid metabolism</keyword>
<reference evidence="17" key="3">
    <citation type="submission" date="2020-12" db="UniProtKB">
        <authorList>
            <consortium name="EnsemblPlants"/>
        </authorList>
    </citation>
    <scope>IDENTIFICATION</scope>
</reference>
<keyword evidence="8" id="KW-0746">Sphingolipid metabolism</keyword>
<dbReference type="InterPro" id="IPR036291">
    <property type="entry name" value="NAD(P)-bd_dom_sf"/>
</dbReference>
<dbReference type="Pfam" id="PF00106">
    <property type="entry name" value="adh_short"/>
    <property type="match status" value="1"/>
</dbReference>
<dbReference type="PaxDb" id="3218-PP1S71_314V6.2"/>
<evidence type="ECO:0000256" key="11">
    <source>
        <dbReference type="ARBA" id="ARBA00026112"/>
    </source>
</evidence>
<dbReference type="SUPFAM" id="SSF51735">
    <property type="entry name" value="NAD(P)-binding Rossmann-fold domains"/>
    <property type="match status" value="1"/>
</dbReference>
<evidence type="ECO:0000256" key="1">
    <source>
        <dbReference type="ARBA" id="ARBA00004240"/>
    </source>
</evidence>
<dbReference type="EnsemblPlants" id="Pp3c22_14290V3.2">
    <property type="protein sequence ID" value="Pp3c22_14290V3.2"/>
    <property type="gene ID" value="Pp3c22_14290"/>
</dbReference>
<evidence type="ECO:0000256" key="10">
    <source>
        <dbReference type="ARBA" id="ARBA00023098"/>
    </source>
</evidence>
<evidence type="ECO:0000256" key="5">
    <source>
        <dbReference type="ARBA" id="ARBA00022741"/>
    </source>
</evidence>
<comment type="subcellular location">
    <subcellularLocation>
        <location evidence="1">Endoplasmic reticulum</location>
    </subcellularLocation>
</comment>
<evidence type="ECO:0000313" key="17">
    <source>
        <dbReference type="EnsemblPlants" id="Pp3c22_14290V3.1"/>
    </source>
</evidence>
<accession>A0A2K1ING5</accession>
<evidence type="ECO:0000256" key="7">
    <source>
        <dbReference type="ARBA" id="ARBA00022857"/>
    </source>
</evidence>
<evidence type="ECO:0000313" key="16">
    <source>
        <dbReference type="EMBL" id="PNR30823.1"/>
    </source>
</evidence>
<dbReference type="PANTHER" id="PTHR43550:SF3">
    <property type="entry name" value="3-KETODIHYDROSPHINGOSINE REDUCTASE"/>
    <property type="match status" value="1"/>
</dbReference>
<name>A0A2K1ING5_PHYPA</name>
<dbReference type="OMA" id="PRQWGFF"/>
<keyword evidence="5" id="KW-0547">Nucleotide-binding</keyword>
<evidence type="ECO:0000256" key="14">
    <source>
        <dbReference type="ARBA" id="ARBA00083783"/>
    </source>
</evidence>
<dbReference type="InterPro" id="IPR020904">
    <property type="entry name" value="Sc_DH/Rdtase_CS"/>
</dbReference>
<gene>
    <name evidence="17" type="primary">LOC112275381</name>
    <name evidence="16" type="ORF">PHYPA_027139</name>
</gene>
<comment type="pathway">
    <text evidence="3">Sphingolipid metabolism.</text>
</comment>
<reference evidence="16 18" key="2">
    <citation type="journal article" date="2018" name="Plant J.">
        <title>The Physcomitrella patens chromosome-scale assembly reveals moss genome structure and evolution.</title>
        <authorList>
            <person name="Lang D."/>
            <person name="Ullrich K.K."/>
            <person name="Murat F."/>
            <person name="Fuchs J."/>
            <person name="Jenkins J."/>
            <person name="Haas F.B."/>
            <person name="Piednoel M."/>
            <person name="Gundlach H."/>
            <person name="Van Bel M."/>
            <person name="Meyberg R."/>
            <person name="Vives C."/>
            <person name="Morata J."/>
            <person name="Symeonidi A."/>
            <person name="Hiss M."/>
            <person name="Muchero W."/>
            <person name="Kamisugi Y."/>
            <person name="Saleh O."/>
            <person name="Blanc G."/>
            <person name="Decker E.L."/>
            <person name="van Gessel N."/>
            <person name="Grimwood J."/>
            <person name="Hayes R.D."/>
            <person name="Graham S.W."/>
            <person name="Gunter L.E."/>
            <person name="McDaniel S.F."/>
            <person name="Hoernstein S.N.W."/>
            <person name="Larsson A."/>
            <person name="Li F.W."/>
            <person name="Perroud P.F."/>
            <person name="Phillips J."/>
            <person name="Ranjan P."/>
            <person name="Rokshar D.S."/>
            <person name="Rothfels C.J."/>
            <person name="Schneider L."/>
            <person name="Shu S."/>
            <person name="Stevenson D.W."/>
            <person name="Thummler F."/>
            <person name="Tillich M."/>
            <person name="Villarreal Aguilar J.C."/>
            <person name="Widiez T."/>
            <person name="Wong G.K."/>
            <person name="Wymore A."/>
            <person name="Zhang Y."/>
            <person name="Zimmer A.D."/>
            <person name="Quatrano R.S."/>
            <person name="Mayer K.F.X."/>
            <person name="Goodstein D."/>
            <person name="Casacuberta J.M."/>
            <person name="Vandepoele K."/>
            <person name="Reski R."/>
            <person name="Cuming A.C."/>
            <person name="Tuskan G.A."/>
            <person name="Maumus F."/>
            <person name="Salse J."/>
            <person name="Schmutz J."/>
            <person name="Rensing S.A."/>
        </authorList>
    </citation>
    <scope>NUCLEOTIDE SEQUENCE [LARGE SCALE GENOMIC DNA]</scope>
    <source>
        <strain evidence="17 18">cv. Gransden 2004</strain>
    </source>
</reference>
<evidence type="ECO:0000256" key="4">
    <source>
        <dbReference type="ARBA" id="ARBA00006484"/>
    </source>
</evidence>
<dbReference type="GO" id="GO:0030148">
    <property type="term" value="P:sphingolipid biosynthetic process"/>
    <property type="evidence" value="ECO:0000318"/>
    <property type="project" value="GO_Central"/>
</dbReference>
<dbReference type="EnsemblPlants" id="Pp3c22_14290V3.1">
    <property type="protein sequence ID" value="Pp3c22_14290V3.1"/>
    <property type="gene ID" value="Pp3c22_14290"/>
</dbReference>